<dbReference type="FunFam" id="3.30.500.10:FF:000001">
    <property type="entry name" value="H-2 class I histocompatibility antigen, alpha chain"/>
    <property type="match status" value="1"/>
</dbReference>
<dbReference type="GO" id="GO:0006955">
    <property type="term" value="P:immune response"/>
    <property type="evidence" value="ECO:0007669"/>
    <property type="project" value="TreeGrafter"/>
</dbReference>
<dbReference type="InterPro" id="IPR003006">
    <property type="entry name" value="Ig/MHC_CS"/>
</dbReference>
<protein>
    <submittedName>
        <fullName evidence="14">MHC class I antigen</fullName>
    </submittedName>
</protein>
<accession>A0A0U1ZJA2</accession>
<dbReference type="InterPro" id="IPR011161">
    <property type="entry name" value="MHC_I-like_Ag-recog"/>
</dbReference>
<keyword evidence="7 11" id="KW-0472">Membrane</keyword>
<sequence>MGPCGALGWGLLLLGSMCGAAGEPHSLRYFHTAMTDPGSGMPWFVDVGYVDGEIFVHYDSNTRRYVPRTEWVKAPGAVDDEYWERNTRIAQSSEQNGKVSLDTLQERYNQSRGSHTLQRMYGCDILEDGTTWGYHQVAYDGRDFIAFDKDMKTFTAAVPEAVPTKRKWEADPTFVDSRKLYLQEECVQWLRRHVNHRKAELGRRERPEVRVWGKEADGILTLSCRAHGFYPRRIAVSWMKDGEEQDQDTQTGGIVPNSDGTYHTWVTIDARPENRDKYQCRVEHDSLQPPGLYSWEPSEPNLVPIVVGVIVAIVAIAIVVGVGFIIYRRHAGKKEKGYNIALAQDDGSISSATGSDHPVI</sequence>
<dbReference type="InterPro" id="IPR050208">
    <property type="entry name" value="MHC_class-I_related"/>
</dbReference>
<evidence type="ECO:0000259" key="13">
    <source>
        <dbReference type="PROSITE" id="PS50835"/>
    </source>
</evidence>
<dbReference type="InterPro" id="IPR001039">
    <property type="entry name" value="MHC_I_a_a1/a2"/>
</dbReference>
<dbReference type="SUPFAM" id="SSF54452">
    <property type="entry name" value="MHC antigen-recognition domain"/>
    <property type="match status" value="1"/>
</dbReference>
<name>A0A0U1ZJA2_CHRPC</name>
<evidence type="ECO:0000256" key="9">
    <source>
        <dbReference type="ARBA" id="ARBA00023180"/>
    </source>
</evidence>
<dbReference type="SUPFAM" id="SSF48726">
    <property type="entry name" value="Immunoglobulin"/>
    <property type="match status" value="1"/>
</dbReference>
<dbReference type="PROSITE" id="PS00290">
    <property type="entry name" value="IG_MHC"/>
    <property type="match status" value="1"/>
</dbReference>
<dbReference type="GO" id="GO:0005615">
    <property type="term" value="C:extracellular space"/>
    <property type="evidence" value="ECO:0007669"/>
    <property type="project" value="TreeGrafter"/>
</dbReference>
<dbReference type="GO" id="GO:0009897">
    <property type="term" value="C:external side of plasma membrane"/>
    <property type="evidence" value="ECO:0007669"/>
    <property type="project" value="TreeGrafter"/>
</dbReference>
<dbReference type="Pfam" id="PF00129">
    <property type="entry name" value="MHC_I"/>
    <property type="match status" value="1"/>
</dbReference>
<keyword evidence="6 11" id="KW-1133">Transmembrane helix</keyword>
<feature type="chain" id="PRO_5006829841" evidence="12">
    <location>
        <begin position="23"/>
        <end position="360"/>
    </location>
</feature>
<dbReference type="AlphaFoldDB" id="A0A0U1ZJA2"/>
<evidence type="ECO:0000256" key="12">
    <source>
        <dbReference type="SAM" id="SignalP"/>
    </source>
</evidence>
<feature type="signal peptide" evidence="12">
    <location>
        <begin position="1"/>
        <end position="22"/>
    </location>
</feature>
<evidence type="ECO:0000256" key="7">
    <source>
        <dbReference type="ARBA" id="ARBA00023136"/>
    </source>
</evidence>
<evidence type="ECO:0000256" key="10">
    <source>
        <dbReference type="RuleBase" id="RU004439"/>
    </source>
</evidence>
<keyword evidence="2" id="KW-0490">MHC I</keyword>
<evidence type="ECO:0000256" key="11">
    <source>
        <dbReference type="SAM" id="Phobius"/>
    </source>
</evidence>
<evidence type="ECO:0000256" key="5">
    <source>
        <dbReference type="ARBA" id="ARBA00022859"/>
    </source>
</evidence>
<gene>
    <name evidence="14" type="primary">Chpi-IA1</name>
</gene>
<dbReference type="Gene3D" id="3.30.500.10">
    <property type="entry name" value="MHC class I-like antigen recognition-like"/>
    <property type="match status" value="1"/>
</dbReference>
<dbReference type="Gene3D" id="2.60.40.10">
    <property type="entry name" value="Immunoglobulins"/>
    <property type="match status" value="1"/>
</dbReference>
<evidence type="ECO:0000256" key="2">
    <source>
        <dbReference type="ARBA" id="ARBA00022451"/>
    </source>
</evidence>
<keyword evidence="9" id="KW-0325">Glycoprotein</keyword>
<dbReference type="InterPro" id="IPR007110">
    <property type="entry name" value="Ig-like_dom"/>
</dbReference>
<organism evidence="14">
    <name type="scientific">Chrysolophus pictus</name>
    <name type="common">Golden pheasant</name>
    <name type="synonym">Phasianus pictus</name>
    <dbReference type="NCBI Taxonomy" id="9089"/>
    <lineage>
        <taxon>Eukaryota</taxon>
        <taxon>Metazoa</taxon>
        <taxon>Chordata</taxon>
        <taxon>Craniata</taxon>
        <taxon>Vertebrata</taxon>
        <taxon>Euteleostomi</taxon>
        <taxon>Archelosauria</taxon>
        <taxon>Archosauria</taxon>
        <taxon>Dinosauria</taxon>
        <taxon>Saurischia</taxon>
        <taxon>Theropoda</taxon>
        <taxon>Coelurosauria</taxon>
        <taxon>Aves</taxon>
        <taxon>Neognathae</taxon>
        <taxon>Galloanserae</taxon>
        <taxon>Galliformes</taxon>
        <taxon>Phasianidae</taxon>
        <taxon>Phasianinae</taxon>
        <taxon>Chrysolophus</taxon>
    </lineage>
</organism>
<evidence type="ECO:0000256" key="4">
    <source>
        <dbReference type="ARBA" id="ARBA00022729"/>
    </source>
</evidence>
<dbReference type="GO" id="GO:0042612">
    <property type="term" value="C:MHC class I protein complex"/>
    <property type="evidence" value="ECO:0007669"/>
    <property type="project" value="UniProtKB-KW"/>
</dbReference>
<keyword evidence="4 12" id="KW-0732">Signal</keyword>
<feature type="domain" description="Ig-like" evidence="13">
    <location>
        <begin position="207"/>
        <end position="286"/>
    </location>
</feature>
<feature type="transmembrane region" description="Helical" evidence="11">
    <location>
        <begin position="302"/>
        <end position="327"/>
    </location>
</feature>
<keyword evidence="3 11" id="KW-0812">Transmembrane</keyword>
<evidence type="ECO:0000256" key="3">
    <source>
        <dbReference type="ARBA" id="ARBA00022692"/>
    </source>
</evidence>
<dbReference type="InterPro" id="IPR003597">
    <property type="entry name" value="Ig_C1-set"/>
</dbReference>
<dbReference type="EMBL" id="KM005647">
    <property type="protein sequence ID" value="AJW60124.1"/>
    <property type="molecule type" value="Genomic_DNA"/>
</dbReference>
<dbReference type="InterPro" id="IPR011162">
    <property type="entry name" value="MHC_I/II-like_Ag-recog"/>
</dbReference>
<reference evidence="14" key="1">
    <citation type="submission" date="2014-06" db="EMBL/GenBank/DDBJ databases">
        <authorList>
            <person name="Ju J."/>
            <person name="Zhang J."/>
        </authorList>
    </citation>
    <scope>NUCLEOTIDE SEQUENCE</scope>
    <source>
        <strain evidence="14">HZZ</strain>
    </source>
</reference>
<dbReference type="FunFam" id="2.60.40.10:FF:000204">
    <property type="entry name" value="Major histocompatibility complex, class I-related protein"/>
    <property type="match status" value="1"/>
</dbReference>
<dbReference type="PANTHER" id="PTHR16675:SF242">
    <property type="entry name" value="MAJOR HISTOCOMPATIBILITY COMPLEX CLASS I-RELATED GENE PROTEIN"/>
    <property type="match status" value="1"/>
</dbReference>
<comment type="similarity">
    <text evidence="10">Belongs to the MHC class I family.</text>
</comment>
<dbReference type="PANTHER" id="PTHR16675">
    <property type="entry name" value="MHC CLASS I-RELATED"/>
    <property type="match status" value="1"/>
</dbReference>
<evidence type="ECO:0000313" key="14">
    <source>
        <dbReference type="EMBL" id="AJW60124.1"/>
    </source>
</evidence>
<dbReference type="InterPro" id="IPR037055">
    <property type="entry name" value="MHC_I-like_Ag-recog_sf"/>
</dbReference>
<dbReference type="PROSITE" id="PS50835">
    <property type="entry name" value="IG_LIKE"/>
    <property type="match status" value="1"/>
</dbReference>
<evidence type="ECO:0000256" key="8">
    <source>
        <dbReference type="ARBA" id="ARBA00023157"/>
    </source>
</evidence>
<keyword evidence="8" id="KW-1015">Disulfide bond</keyword>
<dbReference type="PRINTS" id="PR01638">
    <property type="entry name" value="MHCCLASSI"/>
</dbReference>
<reference evidence="14" key="2">
    <citation type="journal article" date="2015" name="Int. J. Immunogenet.">
        <title>Molecular characterization of classical and nonclassical MHC class I genes from the golden pheasant (Chrysolophus pictus).</title>
        <authorList>
            <person name="Zeng Q.Q."/>
            <person name="Zhong G.H."/>
            <person name="He K."/>
            <person name="Sun D.D."/>
            <person name="Wan Q.H."/>
        </authorList>
    </citation>
    <scope>NUCLEOTIDE SEQUENCE</scope>
    <source>
        <strain evidence="14">HZZ</strain>
    </source>
</reference>
<dbReference type="SMART" id="SM00407">
    <property type="entry name" value="IGc1"/>
    <property type="match status" value="1"/>
</dbReference>
<proteinExistence type="inferred from homology"/>
<dbReference type="GO" id="GO:0002474">
    <property type="term" value="P:antigen processing and presentation of peptide antigen via MHC class I"/>
    <property type="evidence" value="ECO:0007669"/>
    <property type="project" value="UniProtKB-KW"/>
</dbReference>
<evidence type="ECO:0000256" key="6">
    <source>
        <dbReference type="ARBA" id="ARBA00022989"/>
    </source>
</evidence>
<dbReference type="InterPro" id="IPR036179">
    <property type="entry name" value="Ig-like_dom_sf"/>
</dbReference>
<evidence type="ECO:0000256" key="1">
    <source>
        <dbReference type="ARBA" id="ARBA00004479"/>
    </source>
</evidence>
<dbReference type="Pfam" id="PF07654">
    <property type="entry name" value="C1-set"/>
    <property type="match status" value="1"/>
</dbReference>
<dbReference type="InterPro" id="IPR013783">
    <property type="entry name" value="Ig-like_fold"/>
</dbReference>
<keyword evidence="5" id="KW-0391">Immunity</keyword>
<comment type="subcellular location">
    <subcellularLocation>
        <location evidence="1">Membrane</location>
        <topology evidence="1">Single-pass type I membrane protein</topology>
    </subcellularLocation>
</comment>